<organism evidence="1 2">
    <name type="scientific">Tunisvirus fontaine2</name>
    <dbReference type="NCBI Taxonomy" id="1421067"/>
    <lineage>
        <taxon>Viruses</taxon>
        <taxon>Varidnaviria</taxon>
        <taxon>Bamfordvirae</taxon>
        <taxon>Nucleocytoviricota</taxon>
        <taxon>Megaviricetes</taxon>
        <taxon>Pimascovirales</taxon>
        <taxon>Pimascovirales incertae sedis</taxon>
        <taxon>Marseilleviridae</taxon>
        <taxon>Losannavirus</taxon>
        <taxon>Losannavirus tunisense</taxon>
    </lineage>
</organism>
<sequence length="274" mass="28754">MVSSCALAVLIVALLFFAWILCYNNCQKKRDSPPPVKDVDFGYDQDAKQWKFSWPVPSTGCGTGYVCSYVYVLKDPNGGLTGNVSGPPLMQNSLAVPTPVITGTYTLQLQTRNQIGMSSPTVATGVVSGPAVVTLEYQPSPGGQFSLNASYPGGSDIKDLKLSVTTESFTQSGQLGPQIPLPLTDGSATAIAPYICQPNSAQGTTCSWTYGYGQKIIQSVGTVDASKVLRGLNTLTFSVSYTSQGQTKTVTTSGQIPGVAGQSIPSSSISFGYV</sequence>
<name>V9SG93_9VIRU</name>
<dbReference type="EMBL" id="KF483846">
    <property type="protein sequence ID" value="AHC54909.1"/>
    <property type="molecule type" value="Genomic_DNA"/>
</dbReference>
<protein>
    <submittedName>
        <fullName evidence="1">Putative membrane protein</fullName>
    </submittedName>
</protein>
<gene>
    <name evidence="1" type="ORF">TNS_ORF191</name>
</gene>
<keyword evidence="2" id="KW-1185">Reference proteome</keyword>
<evidence type="ECO:0000313" key="2">
    <source>
        <dbReference type="Proteomes" id="UP000232615"/>
    </source>
</evidence>
<reference evidence="1 2" key="1">
    <citation type="journal article" date="2014" name="Arch. Virol.">
        <title>Complete genome sequence of Tunisvirus, a new member of the proposed family Marseilleviridae.</title>
        <authorList>
            <person name="Aherfi S."/>
            <person name="Boughalmi M."/>
            <person name="Pagnier I."/>
            <person name="Fournous G."/>
            <person name="La Scola B."/>
            <person name="Raoult D."/>
            <person name="Colson P."/>
        </authorList>
    </citation>
    <scope>NUCLEOTIDE SEQUENCE [LARGE SCALE GENOMIC DNA]</scope>
    <source>
        <strain evidence="1 2">U484</strain>
    </source>
</reference>
<accession>V9SG93</accession>
<proteinExistence type="predicted"/>
<evidence type="ECO:0000313" key="1">
    <source>
        <dbReference type="EMBL" id="AHC54909.1"/>
    </source>
</evidence>
<dbReference type="Proteomes" id="UP000232615">
    <property type="component" value="Segment"/>
</dbReference>